<protein>
    <submittedName>
        <fullName evidence="1">Uncharacterized protein</fullName>
    </submittedName>
</protein>
<sequence length="57" mass="6201">MAKTVKCKYHGVDLPIVKKGNKLVAVCNCPTKTVKNRFAGQVVFEEAAPVAKKKKGK</sequence>
<evidence type="ECO:0000313" key="1">
    <source>
        <dbReference type="EMBL" id="GAG99222.1"/>
    </source>
</evidence>
<accession>X1D283</accession>
<comment type="caution">
    <text evidence="1">The sequence shown here is derived from an EMBL/GenBank/DDBJ whole genome shotgun (WGS) entry which is preliminary data.</text>
</comment>
<organism evidence="1">
    <name type="scientific">marine sediment metagenome</name>
    <dbReference type="NCBI Taxonomy" id="412755"/>
    <lineage>
        <taxon>unclassified sequences</taxon>
        <taxon>metagenomes</taxon>
        <taxon>ecological metagenomes</taxon>
    </lineage>
</organism>
<gene>
    <name evidence="1" type="ORF">S01H4_39421</name>
</gene>
<dbReference type="EMBL" id="BART01021352">
    <property type="protein sequence ID" value="GAG99222.1"/>
    <property type="molecule type" value="Genomic_DNA"/>
</dbReference>
<reference evidence="1" key="1">
    <citation type="journal article" date="2014" name="Front. Microbiol.">
        <title>High frequency of phylogenetically diverse reductive dehalogenase-homologous genes in deep subseafloor sedimentary metagenomes.</title>
        <authorList>
            <person name="Kawai M."/>
            <person name="Futagami T."/>
            <person name="Toyoda A."/>
            <person name="Takaki Y."/>
            <person name="Nishi S."/>
            <person name="Hori S."/>
            <person name="Arai W."/>
            <person name="Tsubouchi T."/>
            <person name="Morono Y."/>
            <person name="Uchiyama I."/>
            <person name="Ito T."/>
            <person name="Fujiyama A."/>
            <person name="Inagaki F."/>
            <person name="Takami H."/>
        </authorList>
    </citation>
    <scope>NUCLEOTIDE SEQUENCE</scope>
    <source>
        <strain evidence="1">Expedition CK06-06</strain>
    </source>
</reference>
<name>X1D283_9ZZZZ</name>
<proteinExistence type="predicted"/>
<dbReference type="AlphaFoldDB" id="X1D283"/>